<keyword evidence="3" id="KW-1185">Reference proteome</keyword>
<protein>
    <recommendedName>
        <fullName evidence="1">CAP-Gly domain-containing protein</fullName>
    </recommendedName>
</protein>
<dbReference type="PROSITE" id="PS50245">
    <property type="entry name" value="CAP_GLY_2"/>
    <property type="match status" value="1"/>
</dbReference>
<dbReference type="SUPFAM" id="SSF74924">
    <property type="entry name" value="Cap-Gly domain"/>
    <property type="match status" value="1"/>
</dbReference>
<dbReference type="SMART" id="SM01052">
    <property type="entry name" value="CAP_GLY"/>
    <property type="match status" value="1"/>
</dbReference>
<proteinExistence type="predicted"/>
<dbReference type="InterPro" id="IPR043502">
    <property type="entry name" value="DNA/RNA_pol_sf"/>
</dbReference>
<gene>
    <name evidence="2" type="ORF">KSP40_PGU007585</name>
</gene>
<dbReference type="InterPro" id="IPR000938">
    <property type="entry name" value="CAP-Gly_domain"/>
</dbReference>
<dbReference type="PROSITE" id="PS00845">
    <property type="entry name" value="CAP_GLY_1"/>
    <property type="match status" value="1"/>
</dbReference>
<dbReference type="PANTHER" id="PTHR11439">
    <property type="entry name" value="GAG-POL-RELATED RETROTRANSPOSON"/>
    <property type="match status" value="1"/>
</dbReference>
<dbReference type="EMBL" id="JBBWWR010000007">
    <property type="protein sequence ID" value="KAK8963153.1"/>
    <property type="molecule type" value="Genomic_DNA"/>
</dbReference>
<dbReference type="Pfam" id="PF01302">
    <property type="entry name" value="CAP_GLY"/>
    <property type="match status" value="1"/>
</dbReference>
<feature type="domain" description="CAP-Gly" evidence="1">
    <location>
        <begin position="381"/>
        <end position="424"/>
    </location>
</feature>
<reference evidence="2 3" key="1">
    <citation type="journal article" date="2022" name="Nat. Plants">
        <title>Genomes of leafy and leafless Platanthera orchids illuminate the evolution of mycoheterotrophy.</title>
        <authorList>
            <person name="Li M.H."/>
            <person name="Liu K.W."/>
            <person name="Li Z."/>
            <person name="Lu H.C."/>
            <person name="Ye Q.L."/>
            <person name="Zhang D."/>
            <person name="Wang J.Y."/>
            <person name="Li Y.F."/>
            <person name="Zhong Z.M."/>
            <person name="Liu X."/>
            <person name="Yu X."/>
            <person name="Liu D.K."/>
            <person name="Tu X.D."/>
            <person name="Liu B."/>
            <person name="Hao Y."/>
            <person name="Liao X.Y."/>
            <person name="Jiang Y.T."/>
            <person name="Sun W.H."/>
            <person name="Chen J."/>
            <person name="Chen Y.Q."/>
            <person name="Ai Y."/>
            <person name="Zhai J.W."/>
            <person name="Wu S.S."/>
            <person name="Zhou Z."/>
            <person name="Hsiao Y.Y."/>
            <person name="Wu W.L."/>
            <person name="Chen Y.Y."/>
            <person name="Lin Y.F."/>
            <person name="Hsu J.L."/>
            <person name="Li C.Y."/>
            <person name="Wang Z.W."/>
            <person name="Zhao X."/>
            <person name="Zhong W.Y."/>
            <person name="Ma X.K."/>
            <person name="Ma L."/>
            <person name="Huang J."/>
            <person name="Chen G.Z."/>
            <person name="Huang M.Z."/>
            <person name="Huang L."/>
            <person name="Peng D.H."/>
            <person name="Luo Y.B."/>
            <person name="Zou S.Q."/>
            <person name="Chen S.P."/>
            <person name="Lan S."/>
            <person name="Tsai W.C."/>
            <person name="Van de Peer Y."/>
            <person name="Liu Z.J."/>
        </authorList>
    </citation>
    <scope>NUCLEOTIDE SEQUENCE [LARGE SCALE GENOMIC DNA]</scope>
    <source>
        <strain evidence="2">Lor288</strain>
    </source>
</reference>
<dbReference type="PANTHER" id="PTHR11439:SF480">
    <property type="entry name" value="REVERSE TRANSCRIPTASE TY1_COPIA-TYPE DOMAIN-CONTAINING PROTEIN"/>
    <property type="match status" value="1"/>
</dbReference>
<dbReference type="Proteomes" id="UP001412067">
    <property type="component" value="Unassembled WGS sequence"/>
</dbReference>
<organism evidence="2 3">
    <name type="scientific">Platanthera guangdongensis</name>
    <dbReference type="NCBI Taxonomy" id="2320717"/>
    <lineage>
        <taxon>Eukaryota</taxon>
        <taxon>Viridiplantae</taxon>
        <taxon>Streptophyta</taxon>
        <taxon>Embryophyta</taxon>
        <taxon>Tracheophyta</taxon>
        <taxon>Spermatophyta</taxon>
        <taxon>Magnoliopsida</taxon>
        <taxon>Liliopsida</taxon>
        <taxon>Asparagales</taxon>
        <taxon>Orchidaceae</taxon>
        <taxon>Orchidoideae</taxon>
        <taxon>Orchideae</taxon>
        <taxon>Orchidinae</taxon>
        <taxon>Platanthera</taxon>
    </lineage>
</organism>
<sequence length="458" mass="50559">MCEGKKCSTPLEHGQKLQRDEGRVLHDPLVFRALVGSLIYLTITRPDIAYAVGRVSRYMAEPRQSHLVAAKHILKYVKSTSDMGLLYRRDSDFALLGYTDADYDGDSDDRRSTSGYVFTCGSSNISWCSKKQDSVSVSTTEAEYKASALAAREAIWLRRLIEDVHEEVQEPTLLRGDNESALKLVNNPVCHTRTMHIEIDHHFIREKVLEGSLLVGHVRSEDNLADIFTKPLSKGPFERLRSLLGLITTSHFKGECQVRSKKTLGLGGVLPTDYFGASKGEIRCYEPTTLDEITKGRGLGRRFSGGVLQHRRGVQSFSGEAVPGGEEDQGFLCSGSFGGRGKKKESEVAEAVEENEFGLCVGRRVHTVGNPQRIGTVLYIGPVESQAGEWVGVEWDGGNGKHDGVVAGVRYFMASREMSASLVRSKSLSIGISFLKALHLRYRGESTKEEEGKPESLN</sequence>
<comment type="caution">
    <text evidence="2">The sequence shown here is derived from an EMBL/GenBank/DDBJ whole genome shotgun (WGS) entry which is preliminary data.</text>
</comment>
<dbReference type="Gene3D" id="2.30.30.190">
    <property type="entry name" value="CAP Gly-rich-like domain"/>
    <property type="match status" value="1"/>
</dbReference>
<evidence type="ECO:0000313" key="3">
    <source>
        <dbReference type="Proteomes" id="UP001412067"/>
    </source>
</evidence>
<accession>A0ABR2MGP1</accession>
<name>A0ABR2MGP1_9ASPA</name>
<evidence type="ECO:0000259" key="1">
    <source>
        <dbReference type="PROSITE" id="PS50245"/>
    </source>
</evidence>
<evidence type="ECO:0000313" key="2">
    <source>
        <dbReference type="EMBL" id="KAK8963153.1"/>
    </source>
</evidence>
<dbReference type="InterPro" id="IPR036859">
    <property type="entry name" value="CAP-Gly_dom_sf"/>
</dbReference>
<dbReference type="SUPFAM" id="SSF56672">
    <property type="entry name" value="DNA/RNA polymerases"/>
    <property type="match status" value="1"/>
</dbReference>
<dbReference type="CDD" id="cd09272">
    <property type="entry name" value="RNase_HI_RT_Ty1"/>
    <property type="match status" value="1"/>
</dbReference>